<dbReference type="KEGG" id="tci:A7K98_09625"/>
<feature type="binding site" evidence="7">
    <location>
        <position position="105"/>
    </location>
    <ligand>
        <name>FMN</name>
        <dbReference type="ChEBI" id="CHEBI:58210"/>
    </ligand>
</feature>
<feature type="domain" description="FMN hydroxy acid dehydrogenase" evidence="8">
    <location>
        <begin position="1"/>
        <end position="380"/>
    </location>
</feature>
<evidence type="ECO:0000256" key="7">
    <source>
        <dbReference type="PIRSR" id="PIRSR000138-2"/>
    </source>
</evidence>
<dbReference type="Proteomes" id="UP000195814">
    <property type="component" value="Chromosome"/>
</dbReference>
<dbReference type="PROSITE" id="PS51349">
    <property type="entry name" value="FMN_HYDROXY_ACID_DH_2"/>
    <property type="match status" value="1"/>
</dbReference>
<dbReference type="GO" id="GO:0004459">
    <property type="term" value="F:L-lactate dehydrogenase (NAD+) activity"/>
    <property type="evidence" value="ECO:0007669"/>
    <property type="project" value="TreeGrafter"/>
</dbReference>
<dbReference type="Pfam" id="PF01070">
    <property type="entry name" value="FMN_dh"/>
    <property type="match status" value="1"/>
</dbReference>
<evidence type="ECO:0000256" key="6">
    <source>
        <dbReference type="PIRSR" id="PIRSR000138-1"/>
    </source>
</evidence>
<dbReference type="PANTHER" id="PTHR10578">
    <property type="entry name" value="S -2-HYDROXY-ACID OXIDASE-RELATED"/>
    <property type="match status" value="1"/>
</dbReference>
<evidence type="ECO:0000256" key="1">
    <source>
        <dbReference type="ARBA" id="ARBA00001917"/>
    </source>
</evidence>
<dbReference type="GO" id="GO:0005886">
    <property type="term" value="C:plasma membrane"/>
    <property type="evidence" value="ECO:0007669"/>
    <property type="project" value="TreeGrafter"/>
</dbReference>
<feature type="binding site" evidence="7">
    <location>
        <position position="275"/>
    </location>
    <ligand>
        <name>glyoxylate</name>
        <dbReference type="ChEBI" id="CHEBI:36655"/>
    </ligand>
</feature>
<dbReference type="InterPro" id="IPR000262">
    <property type="entry name" value="FMN-dep_DH"/>
</dbReference>
<keyword evidence="4" id="KW-0560">Oxidoreductase</keyword>
<dbReference type="SUPFAM" id="SSF51395">
    <property type="entry name" value="FMN-linked oxidoreductases"/>
    <property type="match status" value="1"/>
</dbReference>
<dbReference type="GO" id="GO:0010181">
    <property type="term" value="F:FMN binding"/>
    <property type="evidence" value="ECO:0007669"/>
    <property type="project" value="InterPro"/>
</dbReference>
<dbReference type="Gene3D" id="3.20.20.70">
    <property type="entry name" value="Aldolase class I"/>
    <property type="match status" value="1"/>
</dbReference>
<comment type="similarity">
    <text evidence="5">Belongs to the FMN-dependent alpha-hydroxy acid dehydrogenase family.</text>
</comment>
<evidence type="ECO:0000256" key="2">
    <source>
        <dbReference type="ARBA" id="ARBA00022630"/>
    </source>
</evidence>
<organism evidence="9 12">
    <name type="scientific">Tatumella citrea</name>
    <name type="common">Pantoea citrea</name>
    <dbReference type="NCBI Taxonomy" id="53336"/>
    <lineage>
        <taxon>Bacteria</taxon>
        <taxon>Pseudomonadati</taxon>
        <taxon>Pseudomonadota</taxon>
        <taxon>Gammaproteobacteria</taxon>
        <taxon>Enterobacterales</taxon>
        <taxon>Erwiniaceae</taxon>
        <taxon>Tatumella</taxon>
    </lineage>
</organism>
<protein>
    <submittedName>
        <fullName evidence="9">Alpha-hydroxy-acid oxidizing enzyme</fullName>
    </submittedName>
</protein>
<dbReference type="RefSeq" id="WP_087490445.1">
    <property type="nucleotide sequence ID" value="NZ_CP015579.1"/>
</dbReference>
<proteinExistence type="inferred from homology"/>
<feature type="binding site" evidence="7">
    <location>
        <begin position="306"/>
        <end position="310"/>
    </location>
    <ligand>
        <name>FMN</name>
        <dbReference type="ChEBI" id="CHEBI:58210"/>
    </ligand>
</feature>
<keyword evidence="11" id="KW-1185">Reference proteome</keyword>
<accession>A0A1Y0LQ72</accession>
<evidence type="ECO:0000256" key="3">
    <source>
        <dbReference type="ARBA" id="ARBA00022643"/>
    </source>
</evidence>
<evidence type="ECO:0000313" key="9">
    <source>
        <dbReference type="EMBL" id="ARU96127.1"/>
    </source>
</evidence>
<keyword evidence="2 7" id="KW-0285">Flavoprotein</keyword>
<feature type="binding site" evidence="7">
    <location>
        <position position="163"/>
    </location>
    <ligand>
        <name>glyoxylate</name>
        <dbReference type="ChEBI" id="CHEBI:36655"/>
    </ligand>
</feature>
<feature type="binding site" evidence="7">
    <location>
        <position position="251"/>
    </location>
    <ligand>
        <name>FMN</name>
        <dbReference type="ChEBI" id="CHEBI:58210"/>
    </ligand>
</feature>
<comment type="cofactor">
    <cofactor evidence="1">
        <name>FMN</name>
        <dbReference type="ChEBI" id="CHEBI:58210"/>
    </cofactor>
</comment>
<feature type="active site" description="Proton acceptor" evidence="6">
    <location>
        <position position="275"/>
    </location>
</feature>
<feature type="binding site" evidence="7">
    <location>
        <position position="128"/>
    </location>
    <ligand>
        <name>glyoxylate</name>
        <dbReference type="ChEBI" id="CHEBI:36655"/>
    </ligand>
</feature>
<reference evidence="11 12" key="1">
    <citation type="submission" date="2016-05" db="EMBL/GenBank/DDBJ databases">
        <title>Complete genome sequence of two 2,5-diketo-D-glunonic acid producing strain Tatumella citrea.</title>
        <authorList>
            <person name="Duan C."/>
            <person name="Yang J."/>
            <person name="Yang S."/>
        </authorList>
    </citation>
    <scope>NUCLEOTIDE SEQUENCE [LARGE SCALE GENOMIC DNA]</scope>
    <source>
        <strain evidence="10 11">ATCC 39140</strain>
        <strain evidence="9 12">DSM 13699</strain>
    </source>
</reference>
<gene>
    <name evidence="9" type="ORF">A7K98_09625</name>
    <name evidence="10" type="ORF">A7K99_09625</name>
</gene>
<evidence type="ECO:0000313" key="12">
    <source>
        <dbReference type="Proteomes" id="UP000195814"/>
    </source>
</evidence>
<evidence type="ECO:0000256" key="4">
    <source>
        <dbReference type="ARBA" id="ARBA00023002"/>
    </source>
</evidence>
<feature type="binding site" evidence="7">
    <location>
        <begin position="76"/>
        <end position="78"/>
    </location>
    <ligand>
        <name>FMN</name>
        <dbReference type="ChEBI" id="CHEBI:58210"/>
    </ligand>
</feature>
<dbReference type="InterPro" id="IPR013785">
    <property type="entry name" value="Aldolase_TIM"/>
</dbReference>
<dbReference type="PIRSF" id="PIRSF000138">
    <property type="entry name" value="Al-hdrx_acd_dh"/>
    <property type="match status" value="1"/>
</dbReference>
<evidence type="ECO:0000313" key="10">
    <source>
        <dbReference type="EMBL" id="ARV00165.1"/>
    </source>
</evidence>
<dbReference type="PROSITE" id="PS00557">
    <property type="entry name" value="FMN_HYDROXY_ACID_DH_1"/>
    <property type="match status" value="1"/>
</dbReference>
<dbReference type="FunFam" id="3.20.20.70:FF:000029">
    <property type="entry name" value="L-lactate dehydrogenase"/>
    <property type="match status" value="1"/>
</dbReference>
<name>A0A1Y0LQ72_TATCI</name>
<dbReference type="Proteomes" id="UP000195729">
    <property type="component" value="Chromosome"/>
</dbReference>
<dbReference type="InterPro" id="IPR012133">
    <property type="entry name" value="Alpha-hydoxy_acid_DH_FMN"/>
</dbReference>
<dbReference type="AlphaFoldDB" id="A0A1Y0LQ72"/>
<feature type="binding site" evidence="7">
    <location>
        <position position="278"/>
    </location>
    <ligand>
        <name>glyoxylate</name>
        <dbReference type="ChEBI" id="CHEBI:36655"/>
    </ligand>
</feature>
<sequence>MILNTDDLRNQAKRILPGFVFDYIDGGAEDEKTLQINRRAFDQWLFAPSVLRDASQRDLSVSLGNSRLSAPLLVAPTGYNGMLRHNADLMLAQSAAQAGIGYIQSTVSTAAMESVAEASPGDRWFQLYVLKDRQVTRDLLERATRAGCSALVVSVDAVHFGNRERDKRHYRRPMKLSYRAMAEVAMKPRWFCSTLLPAGMPGFGNLLPYLPPEYQKGAGGAGYFASQMDTTLNWEILKWIRSLWQGDLYIKGLMTPQDALLAKSIGATGIVISNHGGRQLDGTLSPLTVLPEIRRQTGPGFTLLIDSGFRRGTDIVKALALGADAVLLGRPLLYALAVGGRAQLDKTIAALIGETSQTLAQLGCTSPGELTPDLLYTPSGQSAAR</sequence>
<dbReference type="EMBL" id="CP015581">
    <property type="protein sequence ID" value="ARV00165.1"/>
    <property type="molecule type" value="Genomic_DNA"/>
</dbReference>
<dbReference type="CDD" id="cd02809">
    <property type="entry name" value="alpha_hydroxyacid_oxid_FMN"/>
    <property type="match status" value="1"/>
</dbReference>
<dbReference type="OrthoDB" id="9770452at2"/>
<evidence type="ECO:0000313" key="11">
    <source>
        <dbReference type="Proteomes" id="UP000195729"/>
    </source>
</evidence>
<feature type="binding site" evidence="7">
    <location>
        <position position="23"/>
    </location>
    <ligand>
        <name>glyoxylate</name>
        <dbReference type="ChEBI" id="CHEBI:36655"/>
    </ligand>
</feature>
<feature type="binding site" evidence="7">
    <location>
        <position position="126"/>
    </location>
    <ligand>
        <name>FMN</name>
        <dbReference type="ChEBI" id="CHEBI:58210"/>
    </ligand>
</feature>
<dbReference type="PANTHER" id="PTHR10578:SF107">
    <property type="entry name" value="2-HYDROXYACID OXIDASE 1"/>
    <property type="match status" value="1"/>
</dbReference>
<dbReference type="InterPro" id="IPR008259">
    <property type="entry name" value="FMN_hydac_DH_AS"/>
</dbReference>
<keyword evidence="3 7" id="KW-0288">FMN</keyword>
<evidence type="ECO:0000259" key="8">
    <source>
        <dbReference type="PROSITE" id="PS51349"/>
    </source>
</evidence>
<feature type="binding site" evidence="7">
    <location>
        <position position="273"/>
    </location>
    <ligand>
        <name>FMN</name>
        <dbReference type="ChEBI" id="CHEBI:58210"/>
    </ligand>
</feature>
<dbReference type="GO" id="GO:0009060">
    <property type="term" value="P:aerobic respiration"/>
    <property type="evidence" value="ECO:0007669"/>
    <property type="project" value="TreeGrafter"/>
</dbReference>
<feature type="binding site" evidence="7">
    <location>
        <begin position="329"/>
        <end position="330"/>
    </location>
    <ligand>
        <name>FMN</name>
        <dbReference type="ChEBI" id="CHEBI:58210"/>
    </ligand>
</feature>
<dbReference type="EMBL" id="CP015579">
    <property type="protein sequence ID" value="ARU96127.1"/>
    <property type="molecule type" value="Genomic_DNA"/>
</dbReference>
<evidence type="ECO:0000256" key="5">
    <source>
        <dbReference type="ARBA" id="ARBA00024042"/>
    </source>
</evidence>
<dbReference type="InterPro" id="IPR037396">
    <property type="entry name" value="FMN_HAD"/>
</dbReference>